<proteinExistence type="predicted"/>
<reference evidence="2" key="1">
    <citation type="journal article" date="2019" name="Science">
        <title>Mutation of a bHLH transcription factor allowed almond domestication.</title>
        <authorList>
            <person name="Sanchez-Perez R."/>
            <person name="Pavan S."/>
            <person name="Mazzeo R."/>
            <person name="Moldovan C."/>
            <person name="Aiese Cigliano R."/>
            <person name="Del Cueto J."/>
            <person name="Ricciardi F."/>
            <person name="Lotti C."/>
            <person name="Ricciardi L."/>
            <person name="Dicenta F."/>
            <person name="Lopez-Marques R.L."/>
            <person name="Lindberg Moller B."/>
        </authorList>
    </citation>
    <scope>NUCLEOTIDE SEQUENCE</scope>
</reference>
<feature type="region of interest" description="Disordered" evidence="1">
    <location>
        <begin position="46"/>
        <end position="87"/>
    </location>
</feature>
<dbReference type="AlphaFoldDB" id="A0A4Y1RAE7"/>
<organism evidence="2">
    <name type="scientific">Prunus dulcis</name>
    <name type="common">Almond</name>
    <name type="synonym">Amygdalus dulcis</name>
    <dbReference type="NCBI Taxonomy" id="3755"/>
    <lineage>
        <taxon>Eukaryota</taxon>
        <taxon>Viridiplantae</taxon>
        <taxon>Streptophyta</taxon>
        <taxon>Embryophyta</taxon>
        <taxon>Tracheophyta</taxon>
        <taxon>Spermatophyta</taxon>
        <taxon>Magnoliopsida</taxon>
        <taxon>eudicotyledons</taxon>
        <taxon>Gunneridae</taxon>
        <taxon>Pentapetalae</taxon>
        <taxon>rosids</taxon>
        <taxon>fabids</taxon>
        <taxon>Rosales</taxon>
        <taxon>Rosaceae</taxon>
        <taxon>Amygdaloideae</taxon>
        <taxon>Amygdaleae</taxon>
        <taxon>Prunus</taxon>
    </lineage>
</organism>
<name>A0A4Y1RAE7_PRUDU</name>
<feature type="non-terminal residue" evidence="2">
    <location>
        <position position="1"/>
    </location>
</feature>
<dbReference type="EMBL" id="AP019300">
    <property type="protein sequence ID" value="BBH01174.1"/>
    <property type="molecule type" value="Genomic_DNA"/>
</dbReference>
<evidence type="ECO:0000313" key="2">
    <source>
        <dbReference type="EMBL" id="BBH01174.1"/>
    </source>
</evidence>
<accession>A0A4Y1RAE7</accession>
<gene>
    <name evidence="2" type="ORF">Prudu_011358</name>
</gene>
<evidence type="ECO:0000256" key="1">
    <source>
        <dbReference type="SAM" id="MobiDB-lite"/>
    </source>
</evidence>
<protein>
    <submittedName>
        <fullName evidence="2">ZWICHEL kinesin-like calmodulin-binding protein</fullName>
    </submittedName>
</protein>
<sequence length="87" mass="9491">DFADRESEPRMFRFNNLKYSDHAYAAGGTLSGSSSVGLLWARHRGDVGTKTGSAPVYGEIPGRRKKRENGSENKSGDGIERGDDMRG</sequence>
<feature type="compositionally biased region" description="Basic and acidic residues" evidence="1">
    <location>
        <begin position="68"/>
        <end position="87"/>
    </location>
</feature>